<organism evidence="4 5">
    <name type="scientific">Acanthoscelides obtectus</name>
    <name type="common">Bean weevil</name>
    <name type="synonym">Bruchus obtectus</name>
    <dbReference type="NCBI Taxonomy" id="200917"/>
    <lineage>
        <taxon>Eukaryota</taxon>
        <taxon>Metazoa</taxon>
        <taxon>Ecdysozoa</taxon>
        <taxon>Arthropoda</taxon>
        <taxon>Hexapoda</taxon>
        <taxon>Insecta</taxon>
        <taxon>Pterygota</taxon>
        <taxon>Neoptera</taxon>
        <taxon>Endopterygota</taxon>
        <taxon>Coleoptera</taxon>
        <taxon>Polyphaga</taxon>
        <taxon>Cucujiformia</taxon>
        <taxon>Chrysomeloidea</taxon>
        <taxon>Chrysomelidae</taxon>
        <taxon>Bruchinae</taxon>
        <taxon>Bruchini</taxon>
        <taxon>Acanthoscelides</taxon>
    </lineage>
</organism>
<evidence type="ECO:0000256" key="2">
    <source>
        <dbReference type="PROSITE-ProRule" id="PRU00320"/>
    </source>
</evidence>
<dbReference type="Pfam" id="PF05225">
    <property type="entry name" value="HTH_psq"/>
    <property type="match status" value="1"/>
</dbReference>
<sequence length="131" mass="14982">MVRNYKRKSQQHSWSEESMAAAIQDVRHGILSAKKAAAQYHVPLTTLRRRLSSNNETNVAARKLLGRFRPVFSAEQEKELADYILEMESRLFGLGTREVRHLALQFAEKNILHTSLTQLKDLQGVIGSMDF</sequence>
<keyword evidence="2" id="KW-0539">Nucleus</keyword>
<dbReference type="GO" id="GO:0003677">
    <property type="term" value="F:DNA binding"/>
    <property type="evidence" value="ECO:0007669"/>
    <property type="project" value="UniProtKB-UniRule"/>
</dbReference>
<proteinExistence type="predicted"/>
<keyword evidence="5" id="KW-1185">Reference proteome</keyword>
<name>A0A9P0PFF1_ACAOB</name>
<keyword evidence="2" id="KW-0238">DNA-binding</keyword>
<dbReference type="AlphaFoldDB" id="A0A9P0PFF1"/>
<evidence type="ECO:0000313" key="5">
    <source>
        <dbReference type="Proteomes" id="UP001152888"/>
    </source>
</evidence>
<dbReference type="GO" id="GO:0005634">
    <property type="term" value="C:nucleus"/>
    <property type="evidence" value="ECO:0007669"/>
    <property type="project" value="UniProtKB-SubCell"/>
</dbReference>
<dbReference type="Proteomes" id="UP001152888">
    <property type="component" value="Unassembled WGS sequence"/>
</dbReference>
<comment type="caution">
    <text evidence="4">The sequence shown here is derived from an EMBL/GenBank/DDBJ whole genome shotgun (WGS) entry which is preliminary data.</text>
</comment>
<dbReference type="SUPFAM" id="SSF46689">
    <property type="entry name" value="Homeodomain-like"/>
    <property type="match status" value="1"/>
</dbReference>
<dbReference type="EMBL" id="CAKOFQ010006906">
    <property type="protein sequence ID" value="CAH1981220.1"/>
    <property type="molecule type" value="Genomic_DNA"/>
</dbReference>
<dbReference type="OrthoDB" id="6750265at2759"/>
<reference evidence="4" key="1">
    <citation type="submission" date="2022-03" db="EMBL/GenBank/DDBJ databases">
        <authorList>
            <person name="Sayadi A."/>
        </authorList>
    </citation>
    <scope>NUCLEOTIDE SEQUENCE</scope>
</reference>
<protein>
    <recommendedName>
        <fullName evidence="3">HTH psq-type domain-containing protein</fullName>
    </recommendedName>
</protein>
<evidence type="ECO:0000259" key="3">
    <source>
        <dbReference type="PROSITE" id="PS50960"/>
    </source>
</evidence>
<gene>
    <name evidence="4" type="ORF">ACAOBT_LOCUS14368</name>
</gene>
<comment type="subcellular location">
    <subcellularLocation>
        <location evidence="1 2">Nucleus</location>
    </subcellularLocation>
</comment>
<dbReference type="InterPro" id="IPR009057">
    <property type="entry name" value="Homeodomain-like_sf"/>
</dbReference>
<evidence type="ECO:0000256" key="1">
    <source>
        <dbReference type="ARBA" id="ARBA00004123"/>
    </source>
</evidence>
<feature type="DNA-binding region" description="H-T-H motif" evidence="2">
    <location>
        <begin position="33"/>
        <end position="53"/>
    </location>
</feature>
<dbReference type="Gene3D" id="1.10.10.60">
    <property type="entry name" value="Homeodomain-like"/>
    <property type="match status" value="1"/>
</dbReference>
<dbReference type="PROSITE" id="PS50960">
    <property type="entry name" value="HTH_PSQ"/>
    <property type="match status" value="1"/>
</dbReference>
<evidence type="ECO:0000313" key="4">
    <source>
        <dbReference type="EMBL" id="CAH1981220.1"/>
    </source>
</evidence>
<dbReference type="InterPro" id="IPR007889">
    <property type="entry name" value="HTH_Psq"/>
</dbReference>
<accession>A0A9P0PFF1</accession>
<feature type="domain" description="HTH psq-type" evidence="3">
    <location>
        <begin position="1"/>
        <end position="57"/>
    </location>
</feature>